<organism evidence="2 3">
    <name type="scientific">Thioclava sediminum</name>
    <dbReference type="NCBI Taxonomy" id="1915319"/>
    <lineage>
        <taxon>Bacteria</taxon>
        <taxon>Pseudomonadati</taxon>
        <taxon>Pseudomonadota</taxon>
        <taxon>Alphaproteobacteria</taxon>
        <taxon>Rhodobacterales</taxon>
        <taxon>Paracoccaceae</taxon>
        <taxon>Thioclava</taxon>
    </lineage>
</organism>
<feature type="chain" id="PRO_5045264796" description="Transferrin-binding protein B C-lobe/N-lobe beta barrel domain-containing protein" evidence="1">
    <location>
        <begin position="18"/>
        <end position="193"/>
    </location>
</feature>
<evidence type="ECO:0000313" key="2">
    <source>
        <dbReference type="EMBL" id="OOY25912.1"/>
    </source>
</evidence>
<keyword evidence="3" id="KW-1185">Reference proteome</keyword>
<accession>A0ABX3N1T0</accession>
<sequence length="193" mass="19667">MSYKLSITATAVCFALAGCMGSGDGSNSYSAAEVSQNQATYDSLATRVTDGDLLVAQDPTGTASLTGQLKLDPASASDNPVAGRLAMDVDFDNSKVTGTVSQFAAYTPDLSEKMMDLKGSLSVNGTIDSKSAIVANANGTVSDDEGSITADLQLAGSVYDDNGKYVALGDVTGTGVSPDGSEQLTGTFYAQQQ</sequence>
<dbReference type="Proteomes" id="UP000190787">
    <property type="component" value="Unassembled WGS sequence"/>
</dbReference>
<evidence type="ECO:0000256" key="1">
    <source>
        <dbReference type="SAM" id="SignalP"/>
    </source>
</evidence>
<dbReference type="EMBL" id="MPZV01000001">
    <property type="protein sequence ID" value="OOY25912.1"/>
    <property type="molecule type" value="Genomic_DNA"/>
</dbReference>
<comment type="caution">
    <text evidence="2">The sequence shown here is derived from an EMBL/GenBank/DDBJ whole genome shotgun (WGS) entry which is preliminary data.</text>
</comment>
<reference evidence="2 3" key="1">
    <citation type="submission" date="2016-11" db="EMBL/GenBank/DDBJ databases">
        <title>A multilocus sequence analysis scheme for characterization of bacteria in the genus Thioclava.</title>
        <authorList>
            <person name="Liu Y."/>
            <person name="Shao Z."/>
        </authorList>
    </citation>
    <scope>NUCLEOTIDE SEQUENCE [LARGE SCALE GENOMIC DNA]</scope>
    <source>
        <strain evidence="2 3">TAW-CT134</strain>
    </source>
</reference>
<keyword evidence="1" id="KW-0732">Signal</keyword>
<dbReference type="Gene3D" id="2.40.160.90">
    <property type="match status" value="1"/>
</dbReference>
<protein>
    <recommendedName>
        <fullName evidence="4">Transferrin-binding protein B C-lobe/N-lobe beta barrel domain-containing protein</fullName>
    </recommendedName>
</protein>
<proteinExistence type="predicted"/>
<dbReference type="RefSeq" id="WP_078545374.1">
    <property type="nucleotide sequence ID" value="NZ_MPZV01000001.1"/>
</dbReference>
<name>A0ABX3N1T0_9RHOB</name>
<gene>
    <name evidence="2" type="ORF">BMI91_05875</name>
</gene>
<evidence type="ECO:0000313" key="3">
    <source>
        <dbReference type="Proteomes" id="UP000190787"/>
    </source>
</evidence>
<evidence type="ECO:0008006" key="4">
    <source>
        <dbReference type="Google" id="ProtNLM"/>
    </source>
</evidence>
<dbReference type="PROSITE" id="PS51257">
    <property type="entry name" value="PROKAR_LIPOPROTEIN"/>
    <property type="match status" value="1"/>
</dbReference>
<feature type="signal peptide" evidence="1">
    <location>
        <begin position="1"/>
        <end position="17"/>
    </location>
</feature>